<reference evidence="3" key="1">
    <citation type="submission" date="2020-07" db="EMBL/GenBank/DDBJ databases">
        <title>Multicomponent nature underlies the extraordinary mechanical properties of spider dragline silk.</title>
        <authorList>
            <person name="Kono N."/>
            <person name="Nakamura H."/>
            <person name="Mori M."/>
            <person name="Yoshida Y."/>
            <person name="Ohtoshi R."/>
            <person name="Malay A.D."/>
            <person name="Moran D.A.P."/>
            <person name="Tomita M."/>
            <person name="Numata K."/>
            <person name="Arakawa K."/>
        </authorList>
    </citation>
    <scope>NUCLEOTIDE SEQUENCE</scope>
</reference>
<dbReference type="InterPro" id="IPR010504">
    <property type="entry name" value="AH_dom"/>
</dbReference>
<feature type="compositionally biased region" description="Basic residues" evidence="1">
    <location>
        <begin position="325"/>
        <end position="334"/>
    </location>
</feature>
<feature type="domain" description="AH" evidence="2">
    <location>
        <begin position="38"/>
        <end position="241"/>
    </location>
</feature>
<dbReference type="PANTHER" id="PTHR10164:SF4">
    <property type="entry name" value="GH23156P"/>
    <property type="match status" value="1"/>
</dbReference>
<dbReference type="SMART" id="SM01015">
    <property type="entry name" value="Arfaptin"/>
    <property type="match status" value="1"/>
</dbReference>
<feature type="region of interest" description="Disordered" evidence="1">
    <location>
        <begin position="472"/>
        <end position="501"/>
    </location>
</feature>
<comment type="caution">
    <text evidence="3">The sequence shown here is derived from an EMBL/GenBank/DDBJ whole genome shotgun (WGS) entry which is preliminary data.</text>
</comment>
<dbReference type="Proteomes" id="UP000887116">
    <property type="component" value="Unassembled WGS sequence"/>
</dbReference>
<protein>
    <submittedName>
        <fullName evidence="3">Islet cell autoantigen 1</fullName>
    </submittedName>
</protein>
<dbReference type="EMBL" id="BMAO01021224">
    <property type="protein sequence ID" value="GFQ72918.1"/>
    <property type="molecule type" value="Genomic_DNA"/>
</dbReference>
<dbReference type="FunFam" id="1.20.1270.60:FF:000068">
    <property type="entry name" value="Islet cell autoantigen"/>
    <property type="match status" value="1"/>
</dbReference>
<dbReference type="Pfam" id="PF06456">
    <property type="entry name" value="Arfaptin"/>
    <property type="match status" value="1"/>
</dbReference>
<gene>
    <name evidence="3" type="primary">Ica1</name>
    <name evidence="3" type="ORF">TNCT_471251</name>
</gene>
<proteinExistence type="predicted"/>
<dbReference type="GO" id="GO:0019904">
    <property type="term" value="F:protein domain specific binding"/>
    <property type="evidence" value="ECO:0007669"/>
    <property type="project" value="InterPro"/>
</dbReference>
<dbReference type="OrthoDB" id="2126778at2759"/>
<dbReference type="GO" id="GO:0051049">
    <property type="term" value="P:regulation of transport"/>
    <property type="evidence" value="ECO:0007669"/>
    <property type="project" value="TreeGrafter"/>
</dbReference>
<dbReference type="SUPFAM" id="SSF103657">
    <property type="entry name" value="BAR/IMD domain-like"/>
    <property type="match status" value="1"/>
</dbReference>
<evidence type="ECO:0000313" key="3">
    <source>
        <dbReference type="EMBL" id="GFQ72918.1"/>
    </source>
</evidence>
<feature type="region of interest" description="Disordered" evidence="1">
    <location>
        <begin position="301"/>
        <end position="334"/>
    </location>
</feature>
<organism evidence="3 4">
    <name type="scientific">Trichonephila clavata</name>
    <name type="common">Joro spider</name>
    <name type="synonym">Nephila clavata</name>
    <dbReference type="NCBI Taxonomy" id="2740835"/>
    <lineage>
        <taxon>Eukaryota</taxon>
        <taxon>Metazoa</taxon>
        <taxon>Ecdysozoa</taxon>
        <taxon>Arthropoda</taxon>
        <taxon>Chelicerata</taxon>
        <taxon>Arachnida</taxon>
        <taxon>Araneae</taxon>
        <taxon>Araneomorphae</taxon>
        <taxon>Entelegynae</taxon>
        <taxon>Araneoidea</taxon>
        <taxon>Nephilidae</taxon>
        <taxon>Trichonephila</taxon>
    </lineage>
</organism>
<dbReference type="SMART" id="SM01237">
    <property type="entry name" value="ICA69"/>
    <property type="match status" value="1"/>
</dbReference>
<dbReference type="GO" id="GO:0005794">
    <property type="term" value="C:Golgi apparatus"/>
    <property type="evidence" value="ECO:0007669"/>
    <property type="project" value="TreeGrafter"/>
</dbReference>
<dbReference type="PROSITE" id="PS50870">
    <property type="entry name" value="AH"/>
    <property type="match status" value="1"/>
</dbReference>
<evidence type="ECO:0000259" key="2">
    <source>
        <dbReference type="PROSITE" id="PS50870"/>
    </source>
</evidence>
<evidence type="ECO:0000313" key="4">
    <source>
        <dbReference type="Proteomes" id="UP000887116"/>
    </source>
</evidence>
<keyword evidence="4" id="KW-1185">Reference proteome</keyword>
<name>A0A8X6KIH7_TRICU</name>
<dbReference type="InterPro" id="IPR006723">
    <property type="entry name" value="Islet_autoAg_Ica1_C"/>
</dbReference>
<dbReference type="PANTHER" id="PTHR10164">
    <property type="entry name" value="ISLET CELL AUTOANTIGEN 1"/>
    <property type="match status" value="1"/>
</dbReference>
<dbReference type="InterPro" id="IPR024114">
    <property type="entry name" value="Islet_autoAg_Ica1/Ica1-like"/>
</dbReference>
<accession>A0A8X6KIH7</accession>
<sequence>MNDFRESSTLNRMQERYWTTKQAVFKKLGKKDDDCIIASDAELDSKIELFQTIEESFLTLMRVLENYQDKLCALAQEENAMGRFLKENGKYDKTRAGKVMTGAGKALSFSAQQKLSLRLPLVRLYHEVETFQYRAIVDTLQTVEKMEKARTAYRGALMWMKDVSQQLDPDTCKQLEKFRKVQSNVRKTKARFDKLKLDTLQKVDLLSFSRCNLFSQALAAYQNTLIAISEKMSHTMTSVAETTKGYQHYEFSLLKELTETSKKLAEETSENNENFEEEQSLVPTADKDVLLFFEAEYHDNDDDKNKISNSIKNRDALPDSSNNSPHKRKKQVKKSIMKIDELADSSLVNIDNDEILQNSVFAASQSGDDLAQLVKGADSNDHQNASDLLTGKQEEDVYKSDIELLNEILGSDGDSSISSFSDSHSQNEHSKNFVVNQESGRNFFPSLQSSSQTSCFLPSQLLDMSKGINTAQMESSETASSSVTSSKIAENNSVEKNKKGKQDMSSWYNLFADLDPLANPDLIGKKPADDINC</sequence>
<dbReference type="Pfam" id="PF04629">
    <property type="entry name" value="ICA69"/>
    <property type="match status" value="1"/>
</dbReference>
<dbReference type="Gene3D" id="1.20.1270.60">
    <property type="entry name" value="Arfaptin homology (AH) domain/BAR domain"/>
    <property type="match status" value="1"/>
</dbReference>
<feature type="compositionally biased region" description="Low complexity" evidence="1">
    <location>
        <begin position="474"/>
        <end position="486"/>
    </location>
</feature>
<evidence type="ECO:0000256" key="1">
    <source>
        <dbReference type="SAM" id="MobiDB-lite"/>
    </source>
</evidence>
<dbReference type="AlphaFoldDB" id="A0A8X6KIH7"/>
<dbReference type="InterPro" id="IPR027267">
    <property type="entry name" value="AH/BAR_dom_sf"/>
</dbReference>
<feature type="compositionally biased region" description="Basic and acidic residues" evidence="1">
    <location>
        <begin position="301"/>
        <end position="317"/>
    </location>
</feature>